<organism evidence="1 2">
    <name type="scientific">Nocardia uniformis</name>
    <dbReference type="NCBI Taxonomy" id="53432"/>
    <lineage>
        <taxon>Bacteria</taxon>
        <taxon>Bacillati</taxon>
        <taxon>Actinomycetota</taxon>
        <taxon>Actinomycetes</taxon>
        <taxon>Mycobacteriales</taxon>
        <taxon>Nocardiaceae</taxon>
        <taxon>Nocardia</taxon>
    </lineage>
</organism>
<dbReference type="RefSeq" id="WP_067526726.1">
    <property type="nucleotide sequence ID" value="NZ_JABELX010000004.1"/>
</dbReference>
<keyword evidence="2" id="KW-1185">Reference proteome</keyword>
<gene>
    <name evidence="1" type="ORF">HLB23_11275</name>
</gene>
<dbReference type="EMBL" id="JABELX010000004">
    <property type="protein sequence ID" value="NNH70435.1"/>
    <property type="molecule type" value="Genomic_DNA"/>
</dbReference>
<proteinExistence type="predicted"/>
<comment type="caution">
    <text evidence="1">The sequence shown here is derived from an EMBL/GenBank/DDBJ whole genome shotgun (WGS) entry which is preliminary data.</text>
</comment>
<sequence length="219" mass="24364">MSSAGQDPLDQWLGRPITDAPVALHHAVFEYAVGVGLEEATTYAVQKARYVLSDFDPDMRDGFEDVAQDVIVALAEKLPSEPIRHWRAWLSQRVRWRVRDLREERLAAKRHPGRRVGFDTAVACLEDTVAEYDQDRLFLRADLVCALDSVPDPPTRAVLKATFVIPTHDAGYDVRTTAEVAALLGMSRPKVKRLRAQGVPILRKLLDPGSGQNAKGIES</sequence>
<accession>A0A849C285</accession>
<name>A0A849C285_9NOCA</name>
<evidence type="ECO:0000313" key="2">
    <source>
        <dbReference type="Proteomes" id="UP000586827"/>
    </source>
</evidence>
<dbReference type="Proteomes" id="UP000586827">
    <property type="component" value="Unassembled WGS sequence"/>
</dbReference>
<dbReference type="AlphaFoldDB" id="A0A849C285"/>
<evidence type="ECO:0000313" key="1">
    <source>
        <dbReference type="EMBL" id="NNH70435.1"/>
    </source>
</evidence>
<protein>
    <submittedName>
        <fullName evidence="1">Sigma-70 family RNA polymerase sigma factor</fullName>
    </submittedName>
</protein>
<reference evidence="1 2" key="1">
    <citation type="submission" date="2020-05" db="EMBL/GenBank/DDBJ databases">
        <title>MicrobeNet Type strains.</title>
        <authorList>
            <person name="Nicholson A.C."/>
        </authorList>
    </citation>
    <scope>NUCLEOTIDE SEQUENCE [LARGE SCALE GENOMIC DNA]</scope>
    <source>
        <strain evidence="1 2">JCM 3224</strain>
    </source>
</reference>